<organism evidence="1 2">
    <name type="scientific">Myxococcus fulvus (strain ATCC BAA-855 / HW-1)</name>
    <dbReference type="NCBI Taxonomy" id="483219"/>
    <lineage>
        <taxon>Bacteria</taxon>
        <taxon>Pseudomonadati</taxon>
        <taxon>Myxococcota</taxon>
        <taxon>Myxococcia</taxon>
        <taxon>Myxococcales</taxon>
        <taxon>Cystobacterineae</taxon>
        <taxon>Myxococcaceae</taxon>
        <taxon>Myxococcus</taxon>
    </lineage>
</organism>
<name>F8CPL5_MYXFH</name>
<dbReference type="KEGG" id="mfu:LILAB_36400"/>
<dbReference type="AlphaFoldDB" id="F8CPL5"/>
<dbReference type="HOGENOM" id="CLU_908588_0_0_7"/>
<dbReference type="EMBL" id="CP002830">
    <property type="protein sequence ID" value="AEI69155.1"/>
    <property type="molecule type" value="Genomic_DNA"/>
</dbReference>
<dbReference type="Proteomes" id="UP000000488">
    <property type="component" value="Chromosome"/>
</dbReference>
<proteinExistence type="predicted"/>
<dbReference type="STRING" id="483219.LILAB_36400"/>
<reference evidence="1 2" key="1">
    <citation type="journal article" date="2011" name="J. Bacteriol.">
        <title>Genome sequence of the halotolerant marine bacterium Myxococcus fulvus HW-1.</title>
        <authorList>
            <person name="Li Z.F."/>
            <person name="Li X."/>
            <person name="Liu H."/>
            <person name="Liu X."/>
            <person name="Han K."/>
            <person name="Wu Z.H."/>
            <person name="Hu W."/>
            <person name="Li F.F."/>
            <person name="Li Y.Z."/>
        </authorList>
    </citation>
    <scope>NUCLEOTIDE SEQUENCE [LARGE SCALE GENOMIC DNA]</scope>
    <source>
        <strain evidence="2">ATCC BAA-855 / HW-1</strain>
    </source>
</reference>
<evidence type="ECO:0000313" key="1">
    <source>
        <dbReference type="EMBL" id="AEI69155.1"/>
    </source>
</evidence>
<gene>
    <name evidence="1" type="ordered locus">LILAB_36400</name>
</gene>
<protein>
    <submittedName>
        <fullName evidence="1">Putative efflux ABC transporter accessory factor PilG</fullName>
    </submittedName>
</protein>
<evidence type="ECO:0000313" key="2">
    <source>
        <dbReference type="Proteomes" id="UP000000488"/>
    </source>
</evidence>
<dbReference type="eggNOG" id="COG0457">
    <property type="taxonomic scope" value="Bacteria"/>
</dbReference>
<accession>F8CPL5</accession>
<sequence length="306" mass="35312">MLLTRLVVLVLAVGSIAWMAEKPARPLRTQDGPILPRRELLEVLGAAQKPLLADFYWIQAIQQVGRANTAAEYRDVFFYADLATDLDPKFRYVYEWGAISTPFNLGREQWVNVDLSSRLLTKGLTAFPDDRRFLFQLAYNKMAYDKEYKTAADLLMRLSKFPDTPRHLPQLATRLYAQAGHFDMGLQMAQMLLESAEDEESRAFYAHRIKELLRERVLTQIDAAITAYEKERGERPKKVPDLVRMGYLKQMPVDPLEGQFFIDRRGRARSTSGLYRLEMYDHEKKKELREDLAAGGIQLDETEDSP</sequence>